<evidence type="ECO:0000313" key="3">
    <source>
        <dbReference type="Proteomes" id="UP000640489"/>
    </source>
</evidence>
<dbReference type="Proteomes" id="UP000640489">
    <property type="component" value="Unassembled WGS sequence"/>
</dbReference>
<gene>
    <name evidence="2" type="ORF">ISU07_09935</name>
</gene>
<dbReference type="InterPro" id="IPR024775">
    <property type="entry name" value="DinB-like"/>
</dbReference>
<dbReference type="PANTHER" id="PTHR43861:SF1">
    <property type="entry name" value="TRANS-ACONITATE 2-METHYLTRANSFERASE"/>
    <property type="match status" value="1"/>
</dbReference>
<reference evidence="2" key="1">
    <citation type="submission" date="2020-11" db="EMBL/GenBank/DDBJ databases">
        <title>Nocardioides sp. nov., isolated from Soil of Cynanchum wilfordii Hemsley rhizosphere.</title>
        <authorList>
            <person name="Lee J.-S."/>
            <person name="Suh M.K."/>
            <person name="Kim J.-S."/>
        </authorList>
    </citation>
    <scope>NUCLEOTIDE SEQUENCE</scope>
    <source>
        <strain evidence="2">KCTC 19275</strain>
    </source>
</reference>
<dbReference type="PANTHER" id="PTHR43861">
    <property type="entry name" value="TRANS-ACONITATE 2-METHYLTRANSFERASE-RELATED"/>
    <property type="match status" value="1"/>
</dbReference>
<dbReference type="SUPFAM" id="SSF53335">
    <property type="entry name" value="S-adenosyl-L-methionine-dependent methyltransferases"/>
    <property type="match status" value="1"/>
</dbReference>
<dbReference type="EMBL" id="JADKPN010000004">
    <property type="protein sequence ID" value="MBF4763445.1"/>
    <property type="molecule type" value="Genomic_DNA"/>
</dbReference>
<dbReference type="InterPro" id="IPR034660">
    <property type="entry name" value="DinB/YfiT-like"/>
</dbReference>
<dbReference type="Gene3D" id="3.40.50.150">
    <property type="entry name" value="Vaccinia Virus protein VP39"/>
    <property type="match status" value="1"/>
</dbReference>
<evidence type="ECO:0000313" key="2">
    <source>
        <dbReference type="EMBL" id="MBF4763445.1"/>
    </source>
</evidence>
<comment type="caution">
    <text evidence="2">The sequence shown here is derived from an EMBL/GenBank/DDBJ whole genome shotgun (WGS) entry which is preliminary data.</text>
</comment>
<dbReference type="CDD" id="cd02440">
    <property type="entry name" value="AdoMet_MTases"/>
    <property type="match status" value="1"/>
</dbReference>
<keyword evidence="3" id="KW-1185">Reference proteome</keyword>
<keyword evidence="2" id="KW-0808">Transferase</keyword>
<proteinExistence type="predicted"/>
<dbReference type="GO" id="GO:0008168">
    <property type="term" value="F:methyltransferase activity"/>
    <property type="evidence" value="ECO:0007669"/>
    <property type="project" value="UniProtKB-KW"/>
</dbReference>
<dbReference type="Gene3D" id="1.20.120.450">
    <property type="entry name" value="dinb family like domain"/>
    <property type="match status" value="1"/>
</dbReference>
<dbReference type="Pfam" id="PF13489">
    <property type="entry name" value="Methyltransf_23"/>
    <property type="match status" value="1"/>
</dbReference>
<dbReference type="AlphaFoldDB" id="A0A930VEQ9"/>
<accession>A0A930VEQ9</accession>
<evidence type="ECO:0000259" key="1">
    <source>
        <dbReference type="Pfam" id="PF12867"/>
    </source>
</evidence>
<keyword evidence="2" id="KW-0489">Methyltransferase</keyword>
<organism evidence="2 3">
    <name type="scientific">Nocardioides islandensis</name>
    <dbReference type="NCBI Taxonomy" id="433663"/>
    <lineage>
        <taxon>Bacteria</taxon>
        <taxon>Bacillati</taxon>
        <taxon>Actinomycetota</taxon>
        <taxon>Actinomycetes</taxon>
        <taxon>Propionibacteriales</taxon>
        <taxon>Nocardioidaceae</taxon>
        <taxon>Nocardioides</taxon>
    </lineage>
</organism>
<sequence>MSGPVSGPAPVPPDTKDWTWVLDRPCEECGYDASTVSVADLPHLIRANAVVWLGLMGVPEVAERPQPDVWSPLEYAAHVHDVHQVFHERLIAMMTEHEPHFPNWDQDSAAVAGRYDQQVPAIIGPTLVAAAYAVGDVYASVPDDDWGRKGVRSDGSVFNIASLGRYHLHDIEHHLHDVAYLADRVTIAAYDQHSEEYAAGTAVMPDEVHSNLIRFVNMVGTEARVLEIGTGPGRDAQEMERIGLSVRRTDVSQGFVDRLHAGGFLADLVDPLTDDLTDPLRGGAPYDGVWANASLLHVRRDALPAVLGRLADVTRPGGALHLTLKGGDGARWSVHGNVGAPRFFTFWREEPLREHLAAAGWEVDEVQHGMSEPVGRPSEEWLAVFATRR</sequence>
<dbReference type="InterPro" id="IPR029063">
    <property type="entry name" value="SAM-dependent_MTases_sf"/>
</dbReference>
<dbReference type="GO" id="GO:0032259">
    <property type="term" value="P:methylation"/>
    <property type="evidence" value="ECO:0007669"/>
    <property type="project" value="UniProtKB-KW"/>
</dbReference>
<name>A0A930VEQ9_9ACTN</name>
<feature type="domain" description="DinB-like" evidence="1">
    <location>
        <begin position="51"/>
        <end position="176"/>
    </location>
</feature>
<dbReference type="SUPFAM" id="SSF109854">
    <property type="entry name" value="DinB/YfiT-like putative metalloenzymes"/>
    <property type="match status" value="1"/>
</dbReference>
<dbReference type="Pfam" id="PF12867">
    <property type="entry name" value="DinB_2"/>
    <property type="match status" value="1"/>
</dbReference>
<protein>
    <submittedName>
        <fullName evidence="2">Methyltransferase domain-containing protein</fullName>
    </submittedName>
</protein>